<organism evidence="3 4">
    <name type="scientific">Holothuria leucospilota</name>
    <name type="common">Black long sea cucumber</name>
    <name type="synonym">Mertensiothuria leucospilota</name>
    <dbReference type="NCBI Taxonomy" id="206669"/>
    <lineage>
        <taxon>Eukaryota</taxon>
        <taxon>Metazoa</taxon>
        <taxon>Echinodermata</taxon>
        <taxon>Eleutherozoa</taxon>
        <taxon>Echinozoa</taxon>
        <taxon>Holothuroidea</taxon>
        <taxon>Aspidochirotacea</taxon>
        <taxon>Aspidochirotida</taxon>
        <taxon>Holothuriidae</taxon>
        <taxon>Holothuria</taxon>
    </lineage>
</organism>
<dbReference type="PANTHER" id="PTHR11476">
    <property type="entry name" value="HISTIDYL-TRNA SYNTHETASE"/>
    <property type="match status" value="1"/>
</dbReference>
<dbReference type="PANTHER" id="PTHR11476:SF7">
    <property type="entry name" value="HISTIDINE--TRNA LIGASE"/>
    <property type="match status" value="1"/>
</dbReference>
<dbReference type="InterPro" id="IPR036621">
    <property type="entry name" value="Anticodon-bd_dom_sf"/>
</dbReference>
<sequence>MNYVELGESGTINCSFEEPYFGIYWYDSSYDIPVIFYEESVKKGTGYTNGEYDIYPNGSLKINAVTLEHETQLTVEYLSSTSDFPVAFEVYVTVYVEPSPTFPLINGCSNVTHDICFAHIQNQHLLCSLHEVRPNISVSWIKRTPSGDIVIPSKEFVSPGNVWYTSHVTSLTTIDNSSLLQLLVCKVGRPSGLFEQDESLILVQHSDGNMSTIQPIKRRIELHTKLELSCDKTLPIFIVWKKIKSNKEEEVLLWHAVSLGEHVSKIVNEDYLFRIPGNLQIKRIELEHEGLYVCLFGDGFSDGLTKYQVDVYVNPEPNHLIIDGCNTNQYCVLKLRRSGNLTCSVKGIYPEIQLQLEPFYEAKIPSIKFTSSQLTSKRDGELFHVSLTSTYEVTDMALEKTTVICKAVGINATLFNLDTKLDVWILTEARNNCENVNQLQAMFLFLLAALIVIATTTVIKIGLGFLVKSYKGKRETAETEFSLTEVRLKVGISMKRYQTSSVFRKRIEKDKRNEELWQCDFDIVSECKSVIADAECLQVVTDVLQKLGFENFVTKVSHQNILEGVFEACGVPNHRYDDVISYMEQNLAIPPEELKKKLAKVAKINSKKAEKLVTLLELKECGQLKSTFDNTQSVFPEKIQDGIVELQKLFECCETFGIRHKIQIDFRVACALGFYTGVVFKTILTEASGGRYDGLFSRLAAKQVQISGVGFAFYFEEIFSNYKSKQDIRAKETELFITSDDEANCIKEKIKLCKEAWDAGIKTDLSYFFNPEHSQSTPDEGIRFIAHIRQSEMSNGLVNLKDMSTRKEILIEASKLTEYVRERRNISQH</sequence>
<dbReference type="Proteomes" id="UP001152320">
    <property type="component" value="Chromosome 1"/>
</dbReference>
<dbReference type="GO" id="GO:0005829">
    <property type="term" value="C:cytosol"/>
    <property type="evidence" value="ECO:0007669"/>
    <property type="project" value="TreeGrafter"/>
</dbReference>
<accession>A0A9Q1HMA9</accession>
<dbReference type="OrthoDB" id="1906957at2759"/>
<dbReference type="AlphaFoldDB" id="A0A9Q1HMA9"/>
<dbReference type="Gene3D" id="3.30.930.10">
    <property type="entry name" value="Bira Bifunctional Protein, Domain 2"/>
    <property type="match status" value="1"/>
</dbReference>
<dbReference type="InterPro" id="IPR041715">
    <property type="entry name" value="HisRS-like_core"/>
</dbReference>
<evidence type="ECO:0000259" key="2">
    <source>
        <dbReference type="SMART" id="SM00409"/>
    </source>
</evidence>
<dbReference type="GO" id="GO:0003723">
    <property type="term" value="F:RNA binding"/>
    <property type="evidence" value="ECO:0007669"/>
    <property type="project" value="TreeGrafter"/>
</dbReference>
<dbReference type="InterPro" id="IPR003599">
    <property type="entry name" value="Ig_sub"/>
</dbReference>
<dbReference type="SMART" id="SM00409">
    <property type="entry name" value="IG"/>
    <property type="match status" value="2"/>
</dbReference>
<dbReference type="SUPFAM" id="SSF48726">
    <property type="entry name" value="Immunoglobulin"/>
    <property type="match status" value="2"/>
</dbReference>
<evidence type="ECO:0000313" key="4">
    <source>
        <dbReference type="Proteomes" id="UP001152320"/>
    </source>
</evidence>
<keyword evidence="3" id="KW-0436">Ligase</keyword>
<keyword evidence="1" id="KW-1133">Transmembrane helix</keyword>
<feature type="domain" description="Immunoglobulin" evidence="2">
    <location>
        <begin position="3"/>
        <end position="95"/>
    </location>
</feature>
<protein>
    <submittedName>
        <fullName evidence="3">Histidine--tRNA ligase, cytoplasmic</fullName>
    </submittedName>
</protein>
<evidence type="ECO:0000256" key="1">
    <source>
        <dbReference type="SAM" id="Phobius"/>
    </source>
</evidence>
<keyword evidence="1" id="KW-0812">Transmembrane</keyword>
<dbReference type="InterPro" id="IPR036179">
    <property type="entry name" value="Ig-like_dom_sf"/>
</dbReference>
<dbReference type="SUPFAM" id="SSF52954">
    <property type="entry name" value="Class II aaRS ABD-related"/>
    <property type="match status" value="1"/>
</dbReference>
<comment type="caution">
    <text evidence="3">The sequence shown here is derived from an EMBL/GenBank/DDBJ whole genome shotgun (WGS) entry which is preliminary data.</text>
</comment>
<dbReference type="SUPFAM" id="SSF55681">
    <property type="entry name" value="Class II aaRS and biotin synthetases"/>
    <property type="match status" value="1"/>
</dbReference>
<dbReference type="GO" id="GO:0006427">
    <property type="term" value="P:histidyl-tRNA aminoacylation"/>
    <property type="evidence" value="ECO:0007669"/>
    <property type="project" value="TreeGrafter"/>
</dbReference>
<dbReference type="EMBL" id="JAIZAY010000001">
    <property type="protein sequence ID" value="KAJ8051016.1"/>
    <property type="molecule type" value="Genomic_DNA"/>
</dbReference>
<proteinExistence type="predicted"/>
<gene>
    <name evidence="3" type="ORF">HOLleu_04424</name>
</gene>
<feature type="transmembrane region" description="Helical" evidence="1">
    <location>
        <begin position="441"/>
        <end position="467"/>
    </location>
</feature>
<feature type="domain" description="Immunoglobulin" evidence="2">
    <location>
        <begin position="215"/>
        <end position="314"/>
    </location>
</feature>
<dbReference type="GO" id="GO:0004821">
    <property type="term" value="F:histidine-tRNA ligase activity"/>
    <property type="evidence" value="ECO:0007669"/>
    <property type="project" value="TreeGrafter"/>
</dbReference>
<dbReference type="Gene3D" id="2.60.40.10">
    <property type="entry name" value="Immunoglobulins"/>
    <property type="match status" value="1"/>
</dbReference>
<reference evidence="3" key="1">
    <citation type="submission" date="2021-10" db="EMBL/GenBank/DDBJ databases">
        <title>Tropical sea cucumber genome reveals ecological adaptation and Cuvierian tubules defense mechanism.</title>
        <authorList>
            <person name="Chen T."/>
        </authorList>
    </citation>
    <scope>NUCLEOTIDE SEQUENCE</scope>
    <source>
        <strain evidence="3">Nanhai2018</strain>
        <tissue evidence="3">Muscle</tissue>
    </source>
</reference>
<dbReference type="GO" id="GO:0005739">
    <property type="term" value="C:mitochondrion"/>
    <property type="evidence" value="ECO:0007669"/>
    <property type="project" value="TreeGrafter"/>
</dbReference>
<name>A0A9Q1HMA9_HOLLE</name>
<keyword evidence="1" id="KW-0472">Membrane</keyword>
<dbReference type="Pfam" id="PF13393">
    <property type="entry name" value="tRNA-synt_His"/>
    <property type="match status" value="1"/>
</dbReference>
<dbReference type="Gene3D" id="3.40.50.800">
    <property type="entry name" value="Anticodon-binding domain"/>
    <property type="match status" value="1"/>
</dbReference>
<dbReference type="InterPro" id="IPR045864">
    <property type="entry name" value="aa-tRNA-synth_II/BPL/LPL"/>
</dbReference>
<dbReference type="GO" id="GO:0032543">
    <property type="term" value="P:mitochondrial translation"/>
    <property type="evidence" value="ECO:0007669"/>
    <property type="project" value="TreeGrafter"/>
</dbReference>
<keyword evidence="4" id="KW-1185">Reference proteome</keyword>
<evidence type="ECO:0000313" key="3">
    <source>
        <dbReference type="EMBL" id="KAJ8051016.1"/>
    </source>
</evidence>
<dbReference type="InterPro" id="IPR013783">
    <property type="entry name" value="Ig-like_fold"/>
</dbReference>